<dbReference type="Pfam" id="PF05857">
    <property type="entry name" value="TraX"/>
    <property type="match status" value="1"/>
</dbReference>
<accession>C9MLS2</accession>
<feature type="transmembrane region" description="Helical" evidence="1">
    <location>
        <begin position="167"/>
        <end position="187"/>
    </location>
</feature>
<keyword evidence="1" id="KW-0472">Membrane</keyword>
<dbReference type="HOGENOM" id="CLU_074054_0_0_10"/>
<dbReference type="EMBL" id="ACVA01000013">
    <property type="protein sequence ID" value="EEX19606.1"/>
    <property type="molecule type" value="Genomic_DNA"/>
</dbReference>
<dbReference type="STRING" id="649761.HMPREF0973_00548"/>
<evidence type="ECO:0000256" key="1">
    <source>
        <dbReference type="SAM" id="Phobius"/>
    </source>
</evidence>
<dbReference type="OrthoDB" id="9781069at2"/>
<keyword evidence="1" id="KW-1133">Transmembrane helix</keyword>
<evidence type="ECO:0000313" key="3">
    <source>
        <dbReference type="Proteomes" id="UP000003327"/>
    </source>
</evidence>
<keyword evidence="1" id="KW-0812">Transmembrane</keyword>
<feature type="transmembrane region" description="Helical" evidence="1">
    <location>
        <begin position="44"/>
        <end position="63"/>
    </location>
</feature>
<reference evidence="2" key="1">
    <citation type="submission" date="2009-09" db="EMBL/GenBank/DDBJ databases">
        <authorList>
            <person name="Weinstock G."/>
            <person name="Sodergren E."/>
            <person name="Clifton S."/>
            <person name="Fulton L."/>
            <person name="Fulton B."/>
            <person name="Courtney L."/>
            <person name="Fronick C."/>
            <person name="Harrison M."/>
            <person name="Strong C."/>
            <person name="Farmer C."/>
            <person name="Delahaunty K."/>
            <person name="Markovic C."/>
            <person name="Hall O."/>
            <person name="Minx P."/>
            <person name="Tomlinson C."/>
            <person name="Mitreva M."/>
            <person name="Nelson J."/>
            <person name="Hou S."/>
            <person name="Wollam A."/>
            <person name="Pepin K.H."/>
            <person name="Johnson M."/>
            <person name="Bhonagiri V."/>
            <person name="Nash W.E."/>
            <person name="Warren W."/>
            <person name="Chinwalla A."/>
            <person name="Mardis E.R."/>
            <person name="Wilson R.K."/>
        </authorList>
    </citation>
    <scope>NUCLEOTIDE SEQUENCE [LARGE SCALE GENOMIC DNA]</scope>
    <source>
        <strain evidence="2">F0319</strain>
    </source>
</reference>
<feature type="transmembrane region" description="Helical" evidence="1">
    <location>
        <begin position="12"/>
        <end position="32"/>
    </location>
</feature>
<dbReference type="eggNOG" id="ENOG5031QMC">
    <property type="taxonomic scope" value="Bacteria"/>
</dbReference>
<feature type="transmembrane region" description="Helical" evidence="1">
    <location>
        <begin position="199"/>
        <end position="218"/>
    </location>
</feature>
<dbReference type="InterPro" id="IPR008875">
    <property type="entry name" value="TraX"/>
</dbReference>
<sequence length="222" mass="25507">MVLEQWKGLSGSALKAIALVSMTVDHIAYYLMEHGTWTYDMMRTVGRMAFPIFAFLLVEGYGHTRSTRKYALNLLAFALISEIPWWLLNHDNTHNVFFTLLLGLIAIEGMCRIGDKPLIWCIIIASICGNAIWLHVDYEYSGILLICAFHIFQPDKVTKCLLATLFMYQYGVIGLWLGLAVILCYNGQRGFIKGQYAKYICYAFYPLHLSFLFLLNYYSCVY</sequence>
<name>C9MLS2_9BACT</name>
<keyword evidence="3" id="KW-1185">Reference proteome</keyword>
<feature type="transmembrane region" description="Helical" evidence="1">
    <location>
        <begin position="94"/>
        <end position="111"/>
    </location>
</feature>
<dbReference type="AlphaFoldDB" id="C9MLS2"/>
<protein>
    <submittedName>
        <fullName evidence="2">Protein TraX</fullName>
    </submittedName>
</protein>
<feature type="transmembrane region" description="Helical" evidence="1">
    <location>
        <begin position="70"/>
        <end position="88"/>
    </location>
</feature>
<feature type="transmembrane region" description="Helical" evidence="1">
    <location>
        <begin position="118"/>
        <end position="136"/>
    </location>
</feature>
<gene>
    <name evidence="2" type="ORF">HMPREF0973_00548</name>
</gene>
<dbReference type="RefSeq" id="WP_004382174.1">
    <property type="nucleotide sequence ID" value="NZ_GG698712.1"/>
</dbReference>
<evidence type="ECO:0000313" key="2">
    <source>
        <dbReference type="EMBL" id="EEX19606.1"/>
    </source>
</evidence>
<proteinExistence type="predicted"/>
<organism evidence="2 3">
    <name type="scientific">Prevotella veroralis F0319</name>
    <dbReference type="NCBI Taxonomy" id="649761"/>
    <lineage>
        <taxon>Bacteria</taxon>
        <taxon>Pseudomonadati</taxon>
        <taxon>Bacteroidota</taxon>
        <taxon>Bacteroidia</taxon>
        <taxon>Bacteroidales</taxon>
        <taxon>Prevotellaceae</taxon>
        <taxon>Prevotella</taxon>
    </lineage>
</organism>
<dbReference type="Proteomes" id="UP000003327">
    <property type="component" value="Unassembled WGS sequence"/>
</dbReference>
<comment type="caution">
    <text evidence="2">The sequence shown here is derived from an EMBL/GenBank/DDBJ whole genome shotgun (WGS) entry which is preliminary data.</text>
</comment>